<gene>
    <name evidence="2" type="ORF">AGRA3207_001816</name>
</gene>
<name>A0ABX8R6H0_9ACTN</name>
<protein>
    <submittedName>
        <fullName evidence="2">Gamma-glutamyl-gamma-aminobutyrate hydrolase family protein</fullName>
    </submittedName>
</protein>
<evidence type="ECO:0000313" key="2">
    <source>
        <dbReference type="EMBL" id="QXJ26418.1"/>
    </source>
</evidence>
<feature type="compositionally biased region" description="Low complexity" evidence="1">
    <location>
        <begin position="204"/>
        <end position="225"/>
    </location>
</feature>
<accession>A0ABX8R6H0</accession>
<keyword evidence="3" id="KW-1185">Reference proteome</keyword>
<feature type="compositionally biased region" description="Basic residues" evidence="1">
    <location>
        <begin position="25"/>
        <end position="41"/>
    </location>
</feature>
<sequence length="733" mass="79845">MFGFKRHWRRVGDRRPVRRVACPCRRARPAHRPPRLRRVPGRARDEPGRRAPRRADDRARPVRRDGRGGRRRHRRAPRLRHRPLAPAGARRAQGGPAALGRPRRARPRDPRAAGQPGDGQADHRLLRDRAARADQLPALVRRGRRQAAGRGAPRVRLVPRAGDPRAGRRRRGGRPVELPADDGGLEDRPGARDRLHGRAEARRGVAAVGAAPGRPVRRGGPPAGRVQRRQRAGRGGRARAGRAPGRGRAGVHRLHRGRPALPALRRLLQPQAGVAGAGRQVPQHHPAGRAGPGRRRRHRRLGHLLQRGRDVHGAVAAARPPLGRGPRPGPDRGAGRVAAGGRPAGPGHRDGAARLRHPPRPGDGAHRGGPHLRRPAARRGPRGRPVHRPHGLRPGRAGDAGRPRGDLRAGPGRPGVRRPGRGGRARQRYRLRPRRRRLDLRPVHRAPRLPRAEGGDGLGQLLRGGRHERPVRRREAVRPRARQVPARPGQVHRSEDDLDRTVRPLIAIPARFSASASALRYAAEVAARALVEAVYRAGGEPFVMHPAAPFDPSRLERCDGVLLPGGGDLHPRHYGATSEHEALYDVDEEQDAFDLALASHVLETGLPTLAVCRGFQVVNAVLGGALNQHMERDHRHKVHPVTVTPGSLLAKILDSEETMASCYHHQSTATLAPGLTPTAHAGDGTVEAAELADPRGWFLAVQWHPEDTAATDRSQQSLFHALVRASAGGGHRL</sequence>
<dbReference type="Proteomes" id="UP001049518">
    <property type="component" value="Chromosome"/>
</dbReference>
<dbReference type="EMBL" id="CP059572">
    <property type="protein sequence ID" value="QXJ26418.1"/>
    <property type="molecule type" value="Genomic_DNA"/>
</dbReference>
<dbReference type="Pfam" id="PF07722">
    <property type="entry name" value="Peptidase_C26"/>
    <property type="match status" value="1"/>
</dbReference>
<feature type="compositionally biased region" description="Low complexity" evidence="1">
    <location>
        <begin position="313"/>
        <end position="325"/>
    </location>
</feature>
<feature type="compositionally biased region" description="Basic and acidic residues" evidence="1">
    <location>
        <begin position="185"/>
        <end position="203"/>
    </location>
</feature>
<dbReference type="PROSITE" id="PS51273">
    <property type="entry name" value="GATASE_TYPE_1"/>
    <property type="match status" value="1"/>
</dbReference>
<feature type="compositionally biased region" description="Basic residues" evidence="1">
    <location>
        <begin position="415"/>
        <end position="448"/>
    </location>
</feature>
<dbReference type="CDD" id="cd01745">
    <property type="entry name" value="GATase1_2"/>
    <property type="match status" value="1"/>
</dbReference>
<feature type="compositionally biased region" description="Basic and acidic residues" evidence="1">
    <location>
        <begin position="465"/>
        <end position="478"/>
    </location>
</feature>
<dbReference type="InterPro" id="IPR044668">
    <property type="entry name" value="PuuD-like"/>
</dbReference>
<organism evidence="2 3">
    <name type="scientific">Actinomadura graeca</name>
    <dbReference type="NCBI Taxonomy" id="2750812"/>
    <lineage>
        <taxon>Bacteria</taxon>
        <taxon>Bacillati</taxon>
        <taxon>Actinomycetota</taxon>
        <taxon>Actinomycetes</taxon>
        <taxon>Streptosporangiales</taxon>
        <taxon>Thermomonosporaceae</taxon>
        <taxon>Actinomadura</taxon>
    </lineage>
</organism>
<feature type="region of interest" description="Disordered" evidence="1">
    <location>
        <begin position="25"/>
        <end position="252"/>
    </location>
</feature>
<feature type="compositionally biased region" description="Basic residues" evidence="1">
    <location>
        <begin position="226"/>
        <end position="240"/>
    </location>
</feature>
<proteinExistence type="predicted"/>
<feature type="compositionally biased region" description="Basic and acidic residues" evidence="1">
    <location>
        <begin position="120"/>
        <end position="132"/>
    </location>
</feature>
<evidence type="ECO:0000313" key="3">
    <source>
        <dbReference type="Proteomes" id="UP001049518"/>
    </source>
</evidence>
<reference evidence="2" key="1">
    <citation type="submission" date="2020-07" db="EMBL/GenBank/DDBJ databases">
        <authorList>
            <person name="Tarantini F.S."/>
            <person name="Hong K.W."/>
            <person name="Chan K.G."/>
        </authorList>
    </citation>
    <scope>NUCLEOTIDE SEQUENCE</scope>
    <source>
        <strain evidence="2">32-07</strain>
    </source>
</reference>
<dbReference type="GO" id="GO:0016787">
    <property type="term" value="F:hydrolase activity"/>
    <property type="evidence" value="ECO:0007669"/>
    <property type="project" value="UniProtKB-KW"/>
</dbReference>
<dbReference type="Gene3D" id="3.40.50.880">
    <property type="match status" value="1"/>
</dbReference>
<evidence type="ECO:0000256" key="1">
    <source>
        <dbReference type="SAM" id="MobiDB-lite"/>
    </source>
</evidence>
<feature type="compositionally biased region" description="Low complexity" evidence="1">
    <location>
        <begin position="84"/>
        <end position="100"/>
    </location>
</feature>
<feature type="compositionally biased region" description="Basic residues" evidence="1">
    <location>
        <begin position="368"/>
        <end position="393"/>
    </location>
</feature>
<keyword evidence="2" id="KW-0378">Hydrolase</keyword>
<feature type="compositionally biased region" description="Basic residues" evidence="1">
    <location>
        <begin position="69"/>
        <end position="83"/>
    </location>
</feature>
<dbReference type="SUPFAM" id="SSF52317">
    <property type="entry name" value="Class I glutamine amidotransferase-like"/>
    <property type="match status" value="1"/>
</dbReference>
<dbReference type="InterPro" id="IPR011697">
    <property type="entry name" value="Peptidase_C26"/>
</dbReference>
<feature type="compositionally biased region" description="Low complexity" evidence="1">
    <location>
        <begin position="148"/>
        <end position="161"/>
    </location>
</feature>
<feature type="compositionally biased region" description="Basic residues" evidence="1">
    <location>
        <begin position="292"/>
        <end position="302"/>
    </location>
</feature>
<dbReference type="PANTHER" id="PTHR43235:SF1">
    <property type="entry name" value="GLUTAMINE AMIDOTRANSFERASE PB2B2.05-RELATED"/>
    <property type="match status" value="1"/>
</dbReference>
<dbReference type="InterPro" id="IPR029062">
    <property type="entry name" value="Class_I_gatase-like"/>
</dbReference>
<dbReference type="PANTHER" id="PTHR43235">
    <property type="entry name" value="GLUTAMINE AMIDOTRANSFERASE PB2B2.05-RELATED"/>
    <property type="match status" value="1"/>
</dbReference>
<feature type="compositionally biased region" description="Basic and acidic residues" evidence="1">
    <location>
        <begin position="42"/>
        <end position="68"/>
    </location>
</feature>
<feature type="region of interest" description="Disordered" evidence="1">
    <location>
        <begin position="273"/>
        <end position="496"/>
    </location>
</feature>